<reference evidence="1" key="2">
    <citation type="journal article" date="2015" name="Fish Shellfish Immunol.">
        <title>Early steps in the European eel (Anguilla anguilla)-Vibrio vulnificus interaction in the gills: Role of the RtxA13 toxin.</title>
        <authorList>
            <person name="Callol A."/>
            <person name="Pajuelo D."/>
            <person name="Ebbesson L."/>
            <person name="Teles M."/>
            <person name="MacKenzie S."/>
            <person name="Amaro C."/>
        </authorList>
    </citation>
    <scope>NUCLEOTIDE SEQUENCE</scope>
</reference>
<evidence type="ECO:0000313" key="1">
    <source>
        <dbReference type="EMBL" id="JAH76312.1"/>
    </source>
</evidence>
<dbReference type="EMBL" id="GBXM01032265">
    <property type="protein sequence ID" value="JAH76312.1"/>
    <property type="molecule type" value="Transcribed_RNA"/>
</dbReference>
<organism evidence="1">
    <name type="scientific">Anguilla anguilla</name>
    <name type="common">European freshwater eel</name>
    <name type="synonym">Muraena anguilla</name>
    <dbReference type="NCBI Taxonomy" id="7936"/>
    <lineage>
        <taxon>Eukaryota</taxon>
        <taxon>Metazoa</taxon>
        <taxon>Chordata</taxon>
        <taxon>Craniata</taxon>
        <taxon>Vertebrata</taxon>
        <taxon>Euteleostomi</taxon>
        <taxon>Actinopterygii</taxon>
        <taxon>Neopterygii</taxon>
        <taxon>Teleostei</taxon>
        <taxon>Anguilliformes</taxon>
        <taxon>Anguillidae</taxon>
        <taxon>Anguilla</taxon>
    </lineage>
</organism>
<sequence>MNTRSTCDNNGQLSGPTLLAFKSNTGLLMFLDPSTRTLNPEDVQV</sequence>
<dbReference type="AlphaFoldDB" id="A0A0E9VE36"/>
<proteinExistence type="predicted"/>
<reference evidence="1" key="1">
    <citation type="submission" date="2014-11" db="EMBL/GenBank/DDBJ databases">
        <authorList>
            <person name="Amaro Gonzalez C."/>
        </authorList>
    </citation>
    <scope>NUCLEOTIDE SEQUENCE</scope>
</reference>
<name>A0A0E9VE36_ANGAN</name>
<protein>
    <submittedName>
        <fullName evidence="1">Uncharacterized protein</fullName>
    </submittedName>
</protein>
<accession>A0A0E9VE36</accession>